<dbReference type="PANTHER" id="PTHR22946:SF9">
    <property type="entry name" value="POLYKETIDE TRANSFERASE AF380"/>
    <property type="match status" value="1"/>
</dbReference>
<reference evidence="3 4" key="1">
    <citation type="submission" date="2015-06" db="EMBL/GenBank/DDBJ databases">
        <title>Improved classification and identification of acetic acid bacteria using matrix-assisted laser desorption/ionization time-of-flight mass spectrometry; Gluconobacter nephelii and Gluconobacter uchimurae are later heterotypic synonyms of Gluconobacter japonicus and Gluconobacter oxydans, respectively.</title>
        <authorList>
            <person name="Li L."/>
            <person name="Cleenwerck I."/>
            <person name="De Vuyst L."/>
            <person name="Vandamme P."/>
        </authorList>
    </citation>
    <scope>NUCLEOTIDE SEQUENCE [LARGE SCALE GENOMIC DNA]</scope>
    <source>
        <strain evidence="3 4">LMG 23690</strain>
    </source>
</reference>
<name>A0A149U6Q5_9PROT</name>
<dbReference type="AlphaFoldDB" id="A0A149U6Q5"/>
<dbReference type="RefSeq" id="WP_082782264.1">
    <property type="nucleotide sequence ID" value="NZ_LHZU01000094.1"/>
</dbReference>
<keyword evidence="2" id="KW-0732">Signal</keyword>
<organism evidence="3 4">
    <name type="scientific">Acetobacter senegalensis</name>
    <dbReference type="NCBI Taxonomy" id="446692"/>
    <lineage>
        <taxon>Bacteria</taxon>
        <taxon>Pseudomonadati</taxon>
        <taxon>Pseudomonadota</taxon>
        <taxon>Alphaproteobacteria</taxon>
        <taxon>Acetobacterales</taxon>
        <taxon>Acetobacteraceae</taxon>
        <taxon>Acetobacter</taxon>
    </lineage>
</organism>
<feature type="signal peptide" evidence="2">
    <location>
        <begin position="1"/>
        <end position="20"/>
    </location>
</feature>
<evidence type="ECO:0000256" key="1">
    <source>
        <dbReference type="ARBA" id="ARBA00022801"/>
    </source>
</evidence>
<dbReference type="EMBL" id="LHZU01000094">
    <property type="protein sequence ID" value="KXV61155.1"/>
    <property type="molecule type" value="Genomic_DNA"/>
</dbReference>
<dbReference type="GO" id="GO:0052689">
    <property type="term" value="F:carboxylic ester hydrolase activity"/>
    <property type="evidence" value="ECO:0007669"/>
    <property type="project" value="UniProtKB-ARBA"/>
</dbReference>
<comment type="caution">
    <text evidence="3">The sequence shown here is derived from an EMBL/GenBank/DDBJ whole genome shotgun (WGS) entry which is preliminary data.</text>
</comment>
<feature type="chain" id="PRO_5007556314" evidence="2">
    <location>
        <begin position="21"/>
        <end position="316"/>
    </location>
</feature>
<dbReference type="PATRIC" id="fig|446692.4.peg.1462"/>
<evidence type="ECO:0000256" key="2">
    <source>
        <dbReference type="SAM" id="SignalP"/>
    </source>
</evidence>
<dbReference type="SUPFAM" id="SSF53474">
    <property type="entry name" value="alpha/beta-Hydrolases"/>
    <property type="match status" value="1"/>
</dbReference>
<dbReference type="Proteomes" id="UP000075360">
    <property type="component" value="Unassembled WGS sequence"/>
</dbReference>
<dbReference type="InterPro" id="IPR029058">
    <property type="entry name" value="AB_hydrolase_fold"/>
</dbReference>
<protein>
    <submittedName>
        <fullName evidence="3">Dienelactone hydrolase</fullName>
    </submittedName>
</protein>
<proteinExistence type="predicted"/>
<dbReference type="PIRSF" id="PIRSF031982">
    <property type="entry name" value="UCP031982_abhydr"/>
    <property type="match status" value="1"/>
</dbReference>
<sequence length="316" mass="34368">MLIQLLTFLSLLLIAPYGAAASTSQEVGFQYRHMSDGTEVGIWYPVIGRPVHQHLGIYEQDIVPEGQPLGHDLPLVVISHGHGGVFSGHLDTAVALAHAGFVVASLTHPGDNWRDDSRAIQVADRPKALSRLITYMLTTWPHHTVISAARIGAFGFSSGGFTVLAAAGAQPDFARVAAHCNQHPEYYDCQLIRHHPGPLPTWSDSHDPRIKAIVVAAPALGYTFGREGLRDVTIAVQLWRADDDHILPAPLYADAVQADLPHTPEFHSVPGAGHFDFLAPCAVSTPICQSAPDFNRIAFHRDFNANVVTFFTRALH</sequence>
<dbReference type="InterPro" id="IPR016986">
    <property type="entry name" value="UCP031982_abhydr"/>
</dbReference>
<keyword evidence="1 3" id="KW-0378">Hydrolase</keyword>
<gene>
    <name evidence="3" type="ORF">AD948_02670</name>
</gene>
<dbReference type="InterPro" id="IPR050261">
    <property type="entry name" value="FrsA_esterase"/>
</dbReference>
<evidence type="ECO:0000313" key="3">
    <source>
        <dbReference type="EMBL" id="KXV61155.1"/>
    </source>
</evidence>
<accession>A0A149U6Q5</accession>
<evidence type="ECO:0000313" key="4">
    <source>
        <dbReference type="Proteomes" id="UP000075360"/>
    </source>
</evidence>
<dbReference type="Gene3D" id="3.40.50.1820">
    <property type="entry name" value="alpha/beta hydrolase"/>
    <property type="match status" value="1"/>
</dbReference>
<dbReference type="PANTHER" id="PTHR22946">
    <property type="entry name" value="DIENELACTONE HYDROLASE DOMAIN-CONTAINING PROTEIN-RELATED"/>
    <property type="match status" value="1"/>
</dbReference>